<reference evidence="3 4" key="3">
    <citation type="submission" date="2016-01" db="EMBL/GenBank/DDBJ databases">
        <title>The new phylogeny of the genus Mycobacterium.</title>
        <authorList>
            <person name="Tarcisio F."/>
            <person name="Conor M."/>
            <person name="Antonella G."/>
            <person name="Elisabetta G."/>
            <person name="Giulia F.S."/>
            <person name="Sara T."/>
            <person name="Anna F."/>
            <person name="Clotilde B."/>
            <person name="Roberto B."/>
            <person name="Veronica D.S."/>
            <person name="Fabio R."/>
            <person name="Monica P."/>
            <person name="Olivier J."/>
            <person name="Enrico T."/>
            <person name="Nicola S."/>
        </authorList>
    </citation>
    <scope>NUCLEOTIDE SEQUENCE [LARGE SCALE GENOMIC DNA]</scope>
    <source>
        <strain evidence="3 4">DSM 44626</strain>
    </source>
</reference>
<evidence type="ECO:0008006" key="5">
    <source>
        <dbReference type="Google" id="ProtNLM"/>
    </source>
</evidence>
<sequence length="61" mass="6701">MSTDKVNRGILLTIMALVAIAYIALYEHASANFRLYVPLCVAAVVGLLIHDAVSSHKPRRH</sequence>
<accession>A0A024JWF5</accession>
<protein>
    <recommendedName>
        <fullName evidence="5">Transmembrane protein</fullName>
    </recommendedName>
</protein>
<keyword evidence="1" id="KW-0812">Transmembrane</keyword>
<dbReference type="OrthoDB" id="4736166at2"/>
<dbReference type="STRING" id="47839.BN973_02018"/>
<name>A0A024JWF5_9MYCO</name>
<dbReference type="EMBL" id="LQPY01000038">
    <property type="protein sequence ID" value="ORW99526.1"/>
    <property type="molecule type" value="Genomic_DNA"/>
</dbReference>
<dbReference type="RefSeq" id="WP_036467765.1">
    <property type="nucleotide sequence ID" value="NZ_HG964446.1"/>
</dbReference>
<feature type="transmembrane region" description="Helical" evidence="1">
    <location>
        <begin position="9"/>
        <end position="29"/>
    </location>
</feature>
<proteinExistence type="predicted"/>
<evidence type="ECO:0000313" key="4">
    <source>
        <dbReference type="Proteomes" id="UP000193710"/>
    </source>
</evidence>
<keyword evidence="1" id="KW-0472">Membrane</keyword>
<feature type="transmembrane region" description="Helical" evidence="1">
    <location>
        <begin position="35"/>
        <end position="53"/>
    </location>
</feature>
<keyword evidence="4" id="KW-1185">Reference proteome</keyword>
<organism evidence="2">
    <name type="scientific">Mycobacterium triplex</name>
    <dbReference type="NCBI Taxonomy" id="47839"/>
    <lineage>
        <taxon>Bacteria</taxon>
        <taxon>Bacillati</taxon>
        <taxon>Actinomycetota</taxon>
        <taxon>Actinomycetes</taxon>
        <taxon>Mycobacteriales</taxon>
        <taxon>Mycobacteriaceae</taxon>
        <taxon>Mycobacterium</taxon>
        <taxon>Mycobacterium simiae complex</taxon>
    </lineage>
</organism>
<evidence type="ECO:0000313" key="2">
    <source>
        <dbReference type="EMBL" id="CDO87662.1"/>
    </source>
</evidence>
<reference evidence="2" key="1">
    <citation type="journal article" date="2014" name="Genome Announc.">
        <title>Draft Genome Sequence of Mycobacterium triplex DSM 44626.</title>
        <authorList>
            <person name="Sassi M."/>
            <person name="Croce O."/>
            <person name="Robert C."/>
            <person name="Raoult D."/>
            <person name="Drancourt M."/>
        </authorList>
    </citation>
    <scope>NUCLEOTIDE SEQUENCE [LARGE SCALE GENOMIC DNA]</scope>
    <source>
        <strain evidence="2">DSM 44626</strain>
    </source>
</reference>
<dbReference type="EMBL" id="HG964446">
    <property type="protein sequence ID" value="CDO87662.1"/>
    <property type="molecule type" value="Genomic_DNA"/>
</dbReference>
<keyword evidence="1" id="KW-1133">Transmembrane helix</keyword>
<evidence type="ECO:0000313" key="3">
    <source>
        <dbReference type="EMBL" id="ORW99526.1"/>
    </source>
</evidence>
<dbReference type="Proteomes" id="UP000193710">
    <property type="component" value="Unassembled WGS sequence"/>
</dbReference>
<gene>
    <name evidence="3" type="ORF">AWC29_27675</name>
    <name evidence="2" type="ORF">BN973_02018</name>
</gene>
<evidence type="ECO:0000256" key="1">
    <source>
        <dbReference type="SAM" id="Phobius"/>
    </source>
</evidence>
<reference evidence="2" key="2">
    <citation type="submission" date="2014-04" db="EMBL/GenBank/DDBJ databases">
        <authorList>
            <person name="Xu Y.W."/>
            <person name="Yang Q."/>
        </authorList>
    </citation>
    <scope>NUCLEOTIDE SEQUENCE</scope>
    <source>
        <strain evidence="2">DSM 44626</strain>
    </source>
</reference>
<dbReference type="HOGENOM" id="CLU_2991941_0_0_11"/>
<dbReference type="AlphaFoldDB" id="A0A024JWF5"/>
<dbReference type="Proteomes" id="UP000028880">
    <property type="component" value="Unassembled WGS sequence"/>
</dbReference>